<organism evidence="2 3">
    <name type="scientific">Pleurodeles waltl</name>
    <name type="common">Iberian ribbed newt</name>
    <dbReference type="NCBI Taxonomy" id="8319"/>
    <lineage>
        <taxon>Eukaryota</taxon>
        <taxon>Metazoa</taxon>
        <taxon>Chordata</taxon>
        <taxon>Craniata</taxon>
        <taxon>Vertebrata</taxon>
        <taxon>Euteleostomi</taxon>
        <taxon>Amphibia</taxon>
        <taxon>Batrachia</taxon>
        <taxon>Caudata</taxon>
        <taxon>Salamandroidea</taxon>
        <taxon>Salamandridae</taxon>
        <taxon>Pleurodelinae</taxon>
        <taxon>Pleurodeles</taxon>
    </lineage>
</organism>
<feature type="region of interest" description="Disordered" evidence="1">
    <location>
        <begin position="1"/>
        <end position="52"/>
    </location>
</feature>
<evidence type="ECO:0000313" key="2">
    <source>
        <dbReference type="EMBL" id="KAJ1097647.1"/>
    </source>
</evidence>
<accession>A0AAV7M206</accession>
<dbReference type="Proteomes" id="UP001066276">
    <property type="component" value="Chromosome 10"/>
</dbReference>
<keyword evidence="3" id="KW-1185">Reference proteome</keyword>
<dbReference type="EMBL" id="JANPWB010000014">
    <property type="protein sequence ID" value="KAJ1097647.1"/>
    <property type="molecule type" value="Genomic_DNA"/>
</dbReference>
<evidence type="ECO:0000313" key="3">
    <source>
        <dbReference type="Proteomes" id="UP001066276"/>
    </source>
</evidence>
<reference evidence="2" key="1">
    <citation type="journal article" date="2022" name="bioRxiv">
        <title>Sequencing and chromosome-scale assembly of the giantPleurodeles waltlgenome.</title>
        <authorList>
            <person name="Brown T."/>
            <person name="Elewa A."/>
            <person name="Iarovenko S."/>
            <person name="Subramanian E."/>
            <person name="Araus A.J."/>
            <person name="Petzold A."/>
            <person name="Susuki M."/>
            <person name="Suzuki K.-i.T."/>
            <person name="Hayashi T."/>
            <person name="Toyoda A."/>
            <person name="Oliveira C."/>
            <person name="Osipova E."/>
            <person name="Leigh N.D."/>
            <person name="Simon A."/>
            <person name="Yun M.H."/>
        </authorList>
    </citation>
    <scope>NUCLEOTIDE SEQUENCE</scope>
    <source>
        <strain evidence="2">20211129_DDA</strain>
        <tissue evidence="2">Liver</tissue>
    </source>
</reference>
<sequence length="196" mass="21410">MGNPSRATDPSCAARPRRERSRPPGLVQGPSSPQERRGCGPACRARPQQSTVLQRVKGAGPCPETENFGAPPLRVYSWTARGLRCQPAPPPWPPTLPGGKAPCSGRHSCRRRHCVRLTSARPLLHKPSACLLLWQRQRTDHGSPDPTPCKQLAGWMLVSTISLSMLDAICRRSLRLPRASGSSALLRVHLFPINSI</sequence>
<comment type="caution">
    <text evidence="2">The sequence shown here is derived from an EMBL/GenBank/DDBJ whole genome shotgun (WGS) entry which is preliminary data.</text>
</comment>
<evidence type="ECO:0000256" key="1">
    <source>
        <dbReference type="SAM" id="MobiDB-lite"/>
    </source>
</evidence>
<dbReference type="AlphaFoldDB" id="A0AAV7M206"/>
<proteinExistence type="predicted"/>
<protein>
    <submittedName>
        <fullName evidence="2">Uncharacterized protein</fullName>
    </submittedName>
</protein>
<name>A0AAV7M206_PLEWA</name>
<gene>
    <name evidence="2" type="ORF">NDU88_002764</name>
</gene>